<comment type="caution">
    <text evidence="2">The sequence shown here is derived from an EMBL/GenBank/DDBJ whole genome shotgun (WGS) entry which is preliminary data.</text>
</comment>
<gene>
    <name evidence="2" type="ORF">BWQ96_08873</name>
</gene>
<dbReference type="EMBL" id="NBIV01000218">
    <property type="protein sequence ID" value="PXF41375.1"/>
    <property type="molecule type" value="Genomic_DNA"/>
</dbReference>
<proteinExistence type="predicted"/>
<sequence>MCQQSLLHETPLPPPPFDTTSLHQEDLPPTSPTLCRQQESRRELAQPSSHRHSLIQRTLTLYDWDDTFFPSTFLAALGVRIDQCTSLPDSLCQQLADLEDIVLKIVKEAMQYGIVKVITNAEQGWVELSGNRFMPRLTKFLQANSIKVVSARSTYEPDYPECPASWKTAAFVEEVRDSFPNADSINVLVLGDSLSEREAAHNLATRMPAACVKSVKLVERPDVTQLQRQIALLHGSFRDLRDHYGSFDINLTC</sequence>
<organism evidence="2 3">
    <name type="scientific">Gracilariopsis chorda</name>
    <dbReference type="NCBI Taxonomy" id="448386"/>
    <lineage>
        <taxon>Eukaryota</taxon>
        <taxon>Rhodophyta</taxon>
        <taxon>Florideophyceae</taxon>
        <taxon>Rhodymeniophycidae</taxon>
        <taxon>Gracilariales</taxon>
        <taxon>Gracilariaceae</taxon>
        <taxon>Gracilariopsis</taxon>
    </lineage>
</organism>
<feature type="region of interest" description="Disordered" evidence="1">
    <location>
        <begin position="1"/>
        <end position="35"/>
    </location>
</feature>
<accession>A0A2V3IH05</accession>
<dbReference type="PANTHER" id="PTHR38899:SF1">
    <property type="entry name" value="PROTEIN KINASE"/>
    <property type="match status" value="1"/>
</dbReference>
<keyword evidence="3" id="KW-1185">Reference proteome</keyword>
<protein>
    <submittedName>
        <fullName evidence="2">Uncharacterized protein</fullName>
    </submittedName>
</protein>
<dbReference type="Proteomes" id="UP000247409">
    <property type="component" value="Unassembled WGS sequence"/>
</dbReference>
<name>A0A2V3IH05_9FLOR</name>
<reference evidence="2 3" key="1">
    <citation type="journal article" date="2018" name="Mol. Biol. Evol.">
        <title>Analysis of the draft genome of the red seaweed Gracilariopsis chorda provides insights into genome size evolution in Rhodophyta.</title>
        <authorList>
            <person name="Lee J."/>
            <person name="Yang E.C."/>
            <person name="Graf L."/>
            <person name="Yang J.H."/>
            <person name="Qiu H."/>
            <person name="Zel Zion U."/>
            <person name="Chan C.X."/>
            <person name="Stephens T.G."/>
            <person name="Weber A.P.M."/>
            <person name="Boo G.H."/>
            <person name="Boo S.M."/>
            <person name="Kim K.M."/>
            <person name="Shin Y."/>
            <person name="Jung M."/>
            <person name="Lee S.J."/>
            <person name="Yim H.S."/>
            <person name="Lee J.H."/>
            <person name="Bhattacharya D."/>
            <person name="Yoon H.S."/>
        </authorList>
    </citation>
    <scope>NUCLEOTIDE SEQUENCE [LARGE SCALE GENOMIC DNA]</scope>
    <source>
        <strain evidence="2 3">SKKU-2015</strain>
        <tissue evidence="2">Whole body</tissue>
    </source>
</reference>
<dbReference type="PANTHER" id="PTHR38899">
    <property type="entry name" value="DOMAIN OOKINETE PROTEIN, PUTATIVE-RELATED"/>
    <property type="match status" value="1"/>
</dbReference>
<evidence type="ECO:0000256" key="1">
    <source>
        <dbReference type="SAM" id="MobiDB-lite"/>
    </source>
</evidence>
<dbReference type="AlphaFoldDB" id="A0A2V3IH05"/>
<evidence type="ECO:0000313" key="2">
    <source>
        <dbReference type="EMBL" id="PXF41375.1"/>
    </source>
</evidence>
<evidence type="ECO:0000313" key="3">
    <source>
        <dbReference type="Proteomes" id="UP000247409"/>
    </source>
</evidence>
<dbReference type="OrthoDB" id="166018at2759"/>